<evidence type="ECO:0000259" key="1">
    <source>
        <dbReference type="Pfam" id="PF13474"/>
    </source>
</evidence>
<evidence type="ECO:0000313" key="2">
    <source>
        <dbReference type="EMBL" id="SRX79512.1"/>
    </source>
</evidence>
<dbReference type="Gene3D" id="3.10.450.50">
    <property type="match status" value="1"/>
</dbReference>
<dbReference type="SUPFAM" id="SSF54427">
    <property type="entry name" value="NTF2-like"/>
    <property type="match status" value="1"/>
</dbReference>
<proteinExistence type="predicted"/>
<protein>
    <recommendedName>
        <fullName evidence="1">SnoaL-like domain-containing protein</fullName>
    </recommendedName>
</protein>
<dbReference type="InterPro" id="IPR037401">
    <property type="entry name" value="SnoaL-like"/>
</dbReference>
<organism evidence="2 3">
    <name type="scientific">Mycolicibacterium parafortuitum</name>
    <name type="common">Mycobacterium parafortuitum</name>
    <dbReference type="NCBI Taxonomy" id="39692"/>
    <lineage>
        <taxon>Bacteria</taxon>
        <taxon>Bacillati</taxon>
        <taxon>Actinomycetota</taxon>
        <taxon>Actinomycetes</taxon>
        <taxon>Mycobacteriales</taxon>
        <taxon>Mycobacteriaceae</taxon>
        <taxon>Mycolicibacterium</taxon>
    </lineage>
</organism>
<dbReference type="InterPro" id="IPR032710">
    <property type="entry name" value="NTF2-like_dom_sf"/>
</dbReference>
<keyword evidence="3" id="KW-1185">Reference proteome</keyword>
<dbReference type="EMBL" id="UEGS01000001">
    <property type="protein sequence ID" value="SRX79512.1"/>
    <property type="molecule type" value="Genomic_DNA"/>
</dbReference>
<evidence type="ECO:0000313" key="3">
    <source>
        <dbReference type="Proteomes" id="UP000252008"/>
    </source>
</evidence>
<sequence>MTDNQRQIRDTVERWIEAIRARDLDGVLAAHTEDLVMFDATPPYDGVRGTAAYRDSWPPFFDFLAGGALFELVELDVVAGDDVGFAYALLRCGLPEHLEAKPGERLRITMGLRKADGQWLIAHEHHSFPIEN</sequence>
<accession>A0A375YEI0</accession>
<dbReference type="Pfam" id="PF13474">
    <property type="entry name" value="SnoaL_3"/>
    <property type="match status" value="1"/>
</dbReference>
<reference evidence="2 3" key="1">
    <citation type="submission" date="2018-05" db="EMBL/GenBank/DDBJ databases">
        <authorList>
            <consortium name="IHU Genomes"/>
        </authorList>
    </citation>
    <scope>NUCLEOTIDE SEQUENCE [LARGE SCALE GENOMIC DNA]</scope>
    <source>
        <strain evidence="2 3">P7335</strain>
    </source>
</reference>
<dbReference type="RefSeq" id="WP_083143476.1">
    <property type="nucleotide sequence ID" value="NZ_MVID01000008.1"/>
</dbReference>
<dbReference type="AlphaFoldDB" id="A0A375YEI0"/>
<name>A0A375YEI0_MYCPF</name>
<feature type="domain" description="SnoaL-like" evidence="1">
    <location>
        <begin position="8"/>
        <end position="131"/>
    </location>
</feature>
<dbReference type="Proteomes" id="UP000252008">
    <property type="component" value="Unassembled WGS sequence"/>
</dbReference>
<gene>
    <name evidence="2" type="ORF">MPP7335_01249</name>
</gene>